<evidence type="ECO:0000313" key="1">
    <source>
        <dbReference type="EMBL" id="GFF65507.1"/>
    </source>
</evidence>
<reference evidence="1 2" key="1">
    <citation type="submission" date="2020-01" db="EMBL/GenBank/DDBJ databases">
        <title>Draft genome sequence of Aspergillus lentulus IFM 60648.</title>
        <authorList>
            <person name="Takahashi H."/>
            <person name="Yaguchi T."/>
        </authorList>
    </citation>
    <scope>NUCLEOTIDE SEQUENCE [LARGE SCALE GENOMIC DNA]</scope>
    <source>
        <strain evidence="1 2">IFM 60648</strain>
    </source>
</reference>
<name>A0ABQ0ZV19_ASPLE</name>
<sequence length="212" mass="23420">MGVTKVVSITIKTDYSTAIAQYLKGKGFEIVLVTGRSPAMTFQMETVTIFTDEVHRFCNPSTRVVAFTLHCRACPENNESSRATGRMTIPRMARRMSNGSYALPCPLRHCIASTPMYNRAFDLCDYLAILFPAICRAALRPGSGDNDADVDWFAEYQRLPGQATLPDPPPYLGILALIDQLKRCIYEANAIALFAAFGLPYNANMTHLAALI</sequence>
<accession>A0ABQ0ZV19</accession>
<keyword evidence="2" id="KW-1185">Reference proteome</keyword>
<evidence type="ECO:0000313" key="2">
    <source>
        <dbReference type="Proteomes" id="UP000465220"/>
    </source>
</evidence>
<organism evidence="1 2">
    <name type="scientific">Aspergillus lentulus</name>
    <dbReference type="NCBI Taxonomy" id="293939"/>
    <lineage>
        <taxon>Eukaryota</taxon>
        <taxon>Fungi</taxon>
        <taxon>Dikarya</taxon>
        <taxon>Ascomycota</taxon>
        <taxon>Pezizomycotina</taxon>
        <taxon>Eurotiomycetes</taxon>
        <taxon>Eurotiomycetidae</taxon>
        <taxon>Eurotiales</taxon>
        <taxon>Aspergillaceae</taxon>
        <taxon>Aspergillus</taxon>
        <taxon>Aspergillus subgen. Fumigati</taxon>
    </lineage>
</organism>
<protein>
    <submittedName>
        <fullName evidence="1">Uncharacterized protein</fullName>
    </submittedName>
</protein>
<comment type="caution">
    <text evidence="1">The sequence shown here is derived from an EMBL/GenBank/DDBJ whole genome shotgun (WGS) entry which is preliminary data.</text>
</comment>
<gene>
    <name evidence="1" type="ORF">IFM60648_01611</name>
</gene>
<dbReference type="Proteomes" id="UP000465220">
    <property type="component" value="Unassembled WGS sequence"/>
</dbReference>
<proteinExistence type="predicted"/>
<dbReference type="EMBL" id="BLKI01000006">
    <property type="protein sequence ID" value="GFF65507.1"/>
    <property type="molecule type" value="Genomic_DNA"/>
</dbReference>